<protein>
    <submittedName>
        <fullName evidence="3">Decarboxylase NovR</fullName>
        <ecNumber evidence="3">4.1.-.-</ecNumber>
    </submittedName>
</protein>
<evidence type="ECO:0000313" key="3">
    <source>
        <dbReference type="EMBL" id="VVE17929.1"/>
    </source>
</evidence>
<dbReference type="Pfam" id="PF00596">
    <property type="entry name" value="Aldolase_II"/>
    <property type="match status" value="1"/>
</dbReference>
<dbReference type="Proteomes" id="UP000384354">
    <property type="component" value="Unassembled WGS sequence"/>
</dbReference>
<dbReference type="InterPro" id="IPR036409">
    <property type="entry name" value="Aldolase_II/adducin_N_sf"/>
</dbReference>
<proteinExistence type="inferred from homology"/>
<dbReference type="GO" id="GO:0005856">
    <property type="term" value="C:cytoskeleton"/>
    <property type="evidence" value="ECO:0007669"/>
    <property type="project" value="TreeGrafter"/>
</dbReference>
<evidence type="ECO:0000259" key="2">
    <source>
        <dbReference type="SMART" id="SM01007"/>
    </source>
</evidence>
<dbReference type="Gene3D" id="3.40.225.10">
    <property type="entry name" value="Class II aldolase/adducin N-terminal domain"/>
    <property type="match status" value="1"/>
</dbReference>
<gene>
    <name evidence="3" type="primary">novR_2</name>
    <name evidence="3" type="ORF">PCE31106_02976</name>
</gene>
<name>A0A5E4W250_9BURK</name>
<accession>A0A5E4W250</accession>
<feature type="domain" description="Class II aldolase/adducin N-terminal" evidence="2">
    <location>
        <begin position="25"/>
        <end position="209"/>
    </location>
</feature>
<dbReference type="EC" id="4.1.-.-" evidence="3"/>
<dbReference type="SMART" id="SM01007">
    <property type="entry name" value="Aldolase_II"/>
    <property type="match status" value="1"/>
</dbReference>
<evidence type="ECO:0000256" key="1">
    <source>
        <dbReference type="ARBA" id="ARBA00037961"/>
    </source>
</evidence>
<evidence type="ECO:0000313" key="4">
    <source>
        <dbReference type="Proteomes" id="UP000384354"/>
    </source>
</evidence>
<dbReference type="AlphaFoldDB" id="A0A5E4W250"/>
<dbReference type="GO" id="GO:0051015">
    <property type="term" value="F:actin filament binding"/>
    <property type="evidence" value="ECO:0007669"/>
    <property type="project" value="TreeGrafter"/>
</dbReference>
<comment type="similarity">
    <text evidence="1">Belongs to the aldolase class II family.</text>
</comment>
<dbReference type="GO" id="GO:0016829">
    <property type="term" value="F:lyase activity"/>
    <property type="evidence" value="ECO:0007669"/>
    <property type="project" value="UniProtKB-KW"/>
</dbReference>
<dbReference type="PANTHER" id="PTHR10672">
    <property type="entry name" value="ADDUCIN"/>
    <property type="match status" value="1"/>
</dbReference>
<dbReference type="SUPFAM" id="SSF53639">
    <property type="entry name" value="AraD/HMP-PK domain-like"/>
    <property type="match status" value="1"/>
</dbReference>
<keyword evidence="3" id="KW-0456">Lyase</keyword>
<dbReference type="EMBL" id="CABPSL010000011">
    <property type="protein sequence ID" value="VVE17929.1"/>
    <property type="molecule type" value="Genomic_DNA"/>
</dbReference>
<dbReference type="RefSeq" id="WP_254441068.1">
    <property type="nucleotide sequence ID" value="NZ_CABPSL010000011.1"/>
</dbReference>
<dbReference type="PANTHER" id="PTHR10672:SF41">
    <property type="entry name" value="CLASS II ALDOLASE_ADDUCIN DOMAIN PROTEIN (AFU_ORTHOLOGUE AFUA_3G01330)"/>
    <property type="match status" value="1"/>
</dbReference>
<dbReference type="InterPro" id="IPR051017">
    <property type="entry name" value="Aldolase-II_Adducin_sf"/>
</dbReference>
<sequence>MTQTTSPYTPAIVEHDRQSMAQWREDLAAANHVLAHHDVLDGFGHVSVRDPRNPAHFLIAQSMAPELVTPDDILTLDFDCQPVDGDTRKRYLETWIHSEIYRARPDVRAIVHSHSPSVIPFAASSVRLRPVYHMAGFLGSGAPVFDIRHCFGCTDMLVRNGEQGKALATSLGDADVALMRGHGFVATGPSLPAAVYRAIYTELNAGMQSQAIALGGEVTYLDAEEGKRSNATNLGVIERPWTLWKRQVAVLRGDGMA</sequence>
<reference evidence="3 4" key="1">
    <citation type="submission" date="2019-08" db="EMBL/GenBank/DDBJ databases">
        <authorList>
            <person name="Peeters C."/>
        </authorList>
    </citation>
    <scope>NUCLEOTIDE SEQUENCE [LARGE SCALE GENOMIC DNA]</scope>
    <source>
        <strain evidence="3 4">LMG 31106</strain>
    </source>
</reference>
<dbReference type="InterPro" id="IPR001303">
    <property type="entry name" value="Aldolase_II/adducin_N"/>
</dbReference>
<organism evidence="3 4">
    <name type="scientific">Pandoraea cepalis</name>
    <dbReference type="NCBI Taxonomy" id="2508294"/>
    <lineage>
        <taxon>Bacteria</taxon>
        <taxon>Pseudomonadati</taxon>
        <taxon>Pseudomonadota</taxon>
        <taxon>Betaproteobacteria</taxon>
        <taxon>Burkholderiales</taxon>
        <taxon>Burkholderiaceae</taxon>
        <taxon>Pandoraea</taxon>
    </lineage>
</organism>